<evidence type="ECO:0000256" key="1">
    <source>
        <dbReference type="SAM" id="MobiDB-lite"/>
    </source>
</evidence>
<evidence type="ECO:0000259" key="2">
    <source>
        <dbReference type="Pfam" id="PF22936"/>
    </source>
</evidence>
<sequence length="495" mass="56578">MTESEKPLKKKDQIMYDQDDNTQAMIEADRLLAERFQAREQEELTNEEKARFYKQSQLKNKSFAEIQKLFDKAMTRVNMFVDMDTELQKIDDDQEEAKLKELMEVISDEDGVAIDVIPLSTKPPSIVERYKTLKEEDHIYQIIRADGSSKRYSAVIYMLKNFDREDLETLWKIVKARHRRSSVEGRIVRIKRLHDDLRVTASSISAAGNIPKVTNRPILFSTRVNPSTSASGSKPSGNTKNDRISQTPSSIKKNKVEVQSRKVKSNLNKRNSKSKNVCNEHVKHSVKGAKALCSVCNECLFDGNHAMCLIDHVNSMNVRVKSVFKKNKSRKEWKPTGKVFNSVGYKLKPTRRTFTLVENAYPLTRLIATNKEPHRVPIPLEVVSPKQVVTRVYTRRPKVPKSVQNSKPKVVQIVLWYLDSGCSKHMTGDRSQLANFVHKFLSTVKFVNDQVAKIIGYGDYQIGNVIISRVYYVEGVGHNLFSVGQFCDSDLEVAF</sequence>
<accession>A0ABQ5GFD3</accession>
<evidence type="ECO:0000313" key="3">
    <source>
        <dbReference type="EMBL" id="GJT74129.1"/>
    </source>
</evidence>
<feature type="compositionally biased region" description="Polar residues" evidence="1">
    <location>
        <begin position="222"/>
        <end position="251"/>
    </location>
</feature>
<evidence type="ECO:0000313" key="4">
    <source>
        <dbReference type="Proteomes" id="UP001151760"/>
    </source>
</evidence>
<reference evidence="3" key="2">
    <citation type="submission" date="2022-01" db="EMBL/GenBank/DDBJ databases">
        <authorList>
            <person name="Yamashiro T."/>
            <person name="Shiraishi A."/>
            <person name="Satake H."/>
            <person name="Nakayama K."/>
        </authorList>
    </citation>
    <scope>NUCLEOTIDE SEQUENCE</scope>
</reference>
<feature type="domain" description="Retrovirus-related Pol polyprotein from transposon TNT 1-94-like beta-barrel" evidence="2">
    <location>
        <begin position="416"/>
        <end position="488"/>
    </location>
</feature>
<protein>
    <recommendedName>
        <fullName evidence="2">Retrovirus-related Pol polyprotein from transposon TNT 1-94-like beta-barrel domain-containing protein</fullName>
    </recommendedName>
</protein>
<comment type="caution">
    <text evidence="3">The sequence shown here is derived from an EMBL/GenBank/DDBJ whole genome shotgun (WGS) entry which is preliminary data.</text>
</comment>
<dbReference type="InterPro" id="IPR054722">
    <property type="entry name" value="PolX-like_BBD"/>
</dbReference>
<feature type="compositionally biased region" description="Low complexity" evidence="1">
    <location>
        <begin position="265"/>
        <end position="275"/>
    </location>
</feature>
<keyword evidence="4" id="KW-1185">Reference proteome</keyword>
<dbReference type="EMBL" id="BQNB010018414">
    <property type="protein sequence ID" value="GJT74129.1"/>
    <property type="molecule type" value="Genomic_DNA"/>
</dbReference>
<organism evidence="3 4">
    <name type="scientific">Tanacetum coccineum</name>
    <dbReference type="NCBI Taxonomy" id="301880"/>
    <lineage>
        <taxon>Eukaryota</taxon>
        <taxon>Viridiplantae</taxon>
        <taxon>Streptophyta</taxon>
        <taxon>Embryophyta</taxon>
        <taxon>Tracheophyta</taxon>
        <taxon>Spermatophyta</taxon>
        <taxon>Magnoliopsida</taxon>
        <taxon>eudicotyledons</taxon>
        <taxon>Gunneridae</taxon>
        <taxon>Pentapetalae</taxon>
        <taxon>asterids</taxon>
        <taxon>campanulids</taxon>
        <taxon>Asterales</taxon>
        <taxon>Asteraceae</taxon>
        <taxon>Asteroideae</taxon>
        <taxon>Anthemideae</taxon>
        <taxon>Anthemidinae</taxon>
        <taxon>Tanacetum</taxon>
    </lineage>
</organism>
<reference evidence="3" key="1">
    <citation type="journal article" date="2022" name="Int. J. Mol. Sci.">
        <title>Draft Genome of Tanacetum Coccineum: Genomic Comparison of Closely Related Tanacetum-Family Plants.</title>
        <authorList>
            <person name="Yamashiro T."/>
            <person name="Shiraishi A."/>
            <person name="Nakayama K."/>
            <person name="Satake H."/>
        </authorList>
    </citation>
    <scope>NUCLEOTIDE SEQUENCE</scope>
</reference>
<feature type="region of interest" description="Disordered" evidence="1">
    <location>
        <begin position="221"/>
        <end position="275"/>
    </location>
</feature>
<dbReference type="Proteomes" id="UP001151760">
    <property type="component" value="Unassembled WGS sequence"/>
</dbReference>
<dbReference type="Pfam" id="PF22936">
    <property type="entry name" value="Pol_BBD"/>
    <property type="match status" value="1"/>
</dbReference>
<proteinExistence type="predicted"/>
<name>A0ABQ5GFD3_9ASTR</name>
<gene>
    <name evidence="3" type="ORF">Tco_1040854</name>
</gene>